<feature type="transmembrane region" description="Helical" evidence="1">
    <location>
        <begin position="20"/>
        <end position="42"/>
    </location>
</feature>
<evidence type="ECO:0008006" key="3">
    <source>
        <dbReference type="Google" id="ProtNLM"/>
    </source>
</evidence>
<evidence type="ECO:0000256" key="1">
    <source>
        <dbReference type="SAM" id="Phobius"/>
    </source>
</evidence>
<organism evidence="2">
    <name type="scientific">marine metagenome</name>
    <dbReference type="NCBI Taxonomy" id="408172"/>
    <lineage>
        <taxon>unclassified sequences</taxon>
        <taxon>metagenomes</taxon>
        <taxon>ecological metagenomes</taxon>
    </lineage>
</organism>
<reference evidence="2" key="1">
    <citation type="submission" date="2018-05" db="EMBL/GenBank/DDBJ databases">
        <authorList>
            <person name="Lanie J.A."/>
            <person name="Ng W.-L."/>
            <person name="Kazmierczak K.M."/>
            <person name="Andrzejewski T.M."/>
            <person name="Davidsen T.M."/>
            <person name="Wayne K.J."/>
            <person name="Tettelin H."/>
            <person name="Glass J.I."/>
            <person name="Rusch D."/>
            <person name="Podicherti R."/>
            <person name="Tsui H.-C.T."/>
            <person name="Winkler M.E."/>
        </authorList>
    </citation>
    <scope>NUCLEOTIDE SEQUENCE</scope>
</reference>
<gene>
    <name evidence="2" type="ORF">METZ01_LOCUS411963</name>
</gene>
<keyword evidence="1" id="KW-0472">Membrane</keyword>
<name>A0A382WKB8_9ZZZZ</name>
<keyword evidence="1" id="KW-0812">Transmembrane</keyword>
<dbReference type="AlphaFoldDB" id="A0A382WKB8"/>
<feature type="non-terminal residue" evidence="2">
    <location>
        <position position="1"/>
    </location>
</feature>
<proteinExistence type="predicted"/>
<feature type="non-terminal residue" evidence="2">
    <location>
        <position position="89"/>
    </location>
</feature>
<keyword evidence="1" id="KW-1133">Transmembrane helix</keyword>
<accession>A0A382WKB8</accession>
<sequence>VLNKYLKSFSRLSINHTGKILVAIMMLTFILGYQASSLQLHISINYLLPDNNPKIETFNQVLETFENDSNILLLAAGSEDSLRSFSEHI</sequence>
<evidence type="ECO:0000313" key="2">
    <source>
        <dbReference type="EMBL" id="SVD59109.1"/>
    </source>
</evidence>
<protein>
    <recommendedName>
        <fullName evidence="3">Membrane transport protein MMPL domain-containing protein</fullName>
    </recommendedName>
</protein>
<dbReference type="EMBL" id="UINC01160452">
    <property type="protein sequence ID" value="SVD59109.1"/>
    <property type="molecule type" value="Genomic_DNA"/>
</dbReference>